<feature type="non-terminal residue" evidence="7">
    <location>
        <position position="219"/>
    </location>
</feature>
<dbReference type="Gene3D" id="1.20.1250.20">
    <property type="entry name" value="MFS general substrate transporter like domains"/>
    <property type="match status" value="1"/>
</dbReference>
<dbReference type="GO" id="GO:0022857">
    <property type="term" value="F:transmembrane transporter activity"/>
    <property type="evidence" value="ECO:0007669"/>
    <property type="project" value="InterPro"/>
</dbReference>
<evidence type="ECO:0000313" key="7">
    <source>
        <dbReference type="EMBL" id="KAG8223304.1"/>
    </source>
</evidence>
<dbReference type="PANTHER" id="PTHR11662">
    <property type="entry name" value="SOLUTE CARRIER FAMILY 17"/>
    <property type="match status" value="1"/>
</dbReference>
<dbReference type="Gene3D" id="1.20.120.540">
    <property type="entry name" value="Voltage-gated potassium channels"/>
    <property type="match status" value="1"/>
</dbReference>
<evidence type="ECO:0000256" key="4">
    <source>
        <dbReference type="ARBA" id="ARBA00023136"/>
    </source>
</evidence>
<keyword evidence="2 5" id="KW-0812">Transmembrane</keyword>
<dbReference type="Proteomes" id="UP000792457">
    <property type="component" value="Unassembled WGS sequence"/>
</dbReference>
<sequence length="219" mass="24005">MGFLAVANAYTMRVCLSVAIVDMVATNTSAESKLLSTFNNSVNEITRCFSWNEETQGIILSSFFWGYVITQVPGGLLAEKIGGKHLIGFGILATSIFTLLSPIAAHLGGAKSLITIRILEGLGENKGDNMDKESHTENLLTRAIDYSSQIGTVVGMALSGNVAQRWGWEAVFYLFGALGIVWYILWLIFCYDDPSQHPFITNSEVLELSEHLEKQGMKS</sequence>
<feature type="transmembrane region" description="Helical" evidence="5">
    <location>
        <begin position="170"/>
        <end position="191"/>
    </location>
</feature>
<protein>
    <recommendedName>
        <fullName evidence="6">Major facilitator superfamily (MFS) profile domain-containing protein</fullName>
    </recommendedName>
</protein>
<dbReference type="InterPro" id="IPR011701">
    <property type="entry name" value="MFS"/>
</dbReference>
<dbReference type="AlphaFoldDB" id="A0A8K0JW63"/>
<comment type="caution">
    <text evidence="7">The sequence shown here is derived from an EMBL/GenBank/DDBJ whole genome shotgun (WGS) entry which is preliminary data.</text>
</comment>
<dbReference type="PROSITE" id="PS50850">
    <property type="entry name" value="MFS"/>
    <property type="match status" value="1"/>
</dbReference>
<accession>A0A8K0JW63</accession>
<dbReference type="InterPro" id="IPR027378">
    <property type="entry name" value="Nucleotide_channel_N"/>
</dbReference>
<evidence type="ECO:0000256" key="1">
    <source>
        <dbReference type="ARBA" id="ARBA00004141"/>
    </source>
</evidence>
<evidence type="ECO:0000256" key="3">
    <source>
        <dbReference type="ARBA" id="ARBA00022989"/>
    </source>
</evidence>
<feature type="transmembrane region" description="Helical" evidence="5">
    <location>
        <begin position="86"/>
        <end position="105"/>
    </location>
</feature>
<evidence type="ECO:0000313" key="8">
    <source>
        <dbReference type="Proteomes" id="UP000792457"/>
    </source>
</evidence>
<feature type="domain" description="Major facilitator superfamily (MFS) profile" evidence="6">
    <location>
        <begin position="1"/>
        <end position="219"/>
    </location>
</feature>
<dbReference type="PANTHER" id="PTHR11662:SF399">
    <property type="entry name" value="FI19708P1-RELATED"/>
    <property type="match status" value="1"/>
</dbReference>
<dbReference type="InterPro" id="IPR020846">
    <property type="entry name" value="MFS_dom"/>
</dbReference>
<keyword evidence="3 5" id="KW-1133">Transmembrane helix</keyword>
<dbReference type="GO" id="GO:0016020">
    <property type="term" value="C:membrane"/>
    <property type="evidence" value="ECO:0007669"/>
    <property type="project" value="UniProtKB-SubCell"/>
</dbReference>
<evidence type="ECO:0000256" key="5">
    <source>
        <dbReference type="SAM" id="Phobius"/>
    </source>
</evidence>
<dbReference type="EMBL" id="KZ308157">
    <property type="protein sequence ID" value="KAG8223304.1"/>
    <property type="molecule type" value="Genomic_DNA"/>
</dbReference>
<dbReference type="InterPro" id="IPR036259">
    <property type="entry name" value="MFS_trans_sf"/>
</dbReference>
<dbReference type="OrthoDB" id="2985014at2759"/>
<proteinExistence type="predicted"/>
<evidence type="ECO:0000256" key="2">
    <source>
        <dbReference type="ARBA" id="ARBA00022692"/>
    </source>
</evidence>
<dbReference type="SUPFAM" id="SSF103473">
    <property type="entry name" value="MFS general substrate transporter"/>
    <property type="match status" value="1"/>
</dbReference>
<dbReference type="FunFam" id="1.20.1250.20:FF:000423">
    <property type="entry name" value="Putative inorganic phosphate cotransporter-like Protein"/>
    <property type="match status" value="1"/>
</dbReference>
<reference evidence="7" key="1">
    <citation type="submission" date="2013-04" db="EMBL/GenBank/DDBJ databases">
        <authorList>
            <person name="Qu J."/>
            <person name="Murali S.C."/>
            <person name="Bandaranaike D."/>
            <person name="Bellair M."/>
            <person name="Blankenburg K."/>
            <person name="Chao H."/>
            <person name="Dinh H."/>
            <person name="Doddapaneni H."/>
            <person name="Downs B."/>
            <person name="Dugan-Rocha S."/>
            <person name="Elkadiri S."/>
            <person name="Gnanaolivu R.D."/>
            <person name="Hernandez B."/>
            <person name="Javaid M."/>
            <person name="Jayaseelan J.C."/>
            <person name="Lee S."/>
            <person name="Li M."/>
            <person name="Ming W."/>
            <person name="Munidasa M."/>
            <person name="Muniz J."/>
            <person name="Nguyen L."/>
            <person name="Ongeri F."/>
            <person name="Osuji N."/>
            <person name="Pu L.-L."/>
            <person name="Puazo M."/>
            <person name="Qu C."/>
            <person name="Quiroz J."/>
            <person name="Raj R."/>
            <person name="Weissenberger G."/>
            <person name="Xin Y."/>
            <person name="Zou X."/>
            <person name="Han Y."/>
            <person name="Richards S."/>
            <person name="Worley K."/>
            <person name="Muzny D."/>
            <person name="Gibbs R."/>
        </authorList>
    </citation>
    <scope>NUCLEOTIDE SEQUENCE</scope>
    <source>
        <strain evidence="7">Sampled in the wild</strain>
    </source>
</reference>
<organism evidence="7 8">
    <name type="scientific">Ladona fulva</name>
    <name type="common">Scarce chaser dragonfly</name>
    <name type="synonym">Libellula fulva</name>
    <dbReference type="NCBI Taxonomy" id="123851"/>
    <lineage>
        <taxon>Eukaryota</taxon>
        <taxon>Metazoa</taxon>
        <taxon>Ecdysozoa</taxon>
        <taxon>Arthropoda</taxon>
        <taxon>Hexapoda</taxon>
        <taxon>Insecta</taxon>
        <taxon>Pterygota</taxon>
        <taxon>Palaeoptera</taxon>
        <taxon>Odonata</taxon>
        <taxon>Epiprocta</taxon>
        <taxon>Anisoptera</taxon>
        <taxon>Libelluloidea</taxon>
        <taxon>Libellulidae</taxon>
        <taxon>Ladona</taxon>
    </lineage>
</organism>
<reference evidence="7" key="2">
    <citation type="submission" date="2017-10" db="EMBL/GenBank/DDBJ databases">
        <title>Ladona fulva Genome sequencing and assembly.</title>
        <authorList>
            <person name="Murali S."/>
            <person name="Richards S."/>
            <person name="Bandaranaike D."/>
            <person name="Bellair M."/>
            <person name="Blankenburg K."/>
            <person name="Chao H."/>
            <person name="Dinh H."/>
            <person name="Doddapaneni H."/>
            <person name="Dugan-Rocha S."/>
            <person name="Elkadiri S."/>
            <person name="Gnanaolivu R."/>
            <person name="Hernandez B."/>
            <person name="Skinner E."/>
            <person name="Javaid M."/>
            <person name="Lee S."/>
            <person name="Li M."/>
            <person name="Ming W."/>
            <person name="Munidasa M."/>
            <person name="Muniz J."/>
            <person name="Nguyen L."/>
            <person name="Hughes D."/>
            <person name="Osuji N."/>
            <person name="Pu L.-L."/>
            <person name="Puazo M."/>
            <person name="Qu C."/>
            <person name="Quiroz J."/>
            <person name="Raj R."/>
            <person name="Weissenberger G."/>
            <person name="Xin Y."/>
            <person name="Zou X."/>
            <person name="Han Y."/>
            <person name="Worley K."/>
            <person name="Muzny D."/>
            <person name="Gibbs R."/>
        </authorList>
    </citation>
    <scope>NUCLEOTIDE SEQUENCE</scope>
    <source>
        <strain evidence="7">Sampled in the wild</strain>
    </source>
</reference>
<evidence type="ECO:0000259" key="6">
    <source>
        <dbReference type="PROSITE" id="PS50850"/>
    </source>
</evidence>
<dbReference type="GO" id="GO:0006820">
    <property type="term" value="P:monoatomic anion transport"/>
    <property type="evidence" value="ECO:0007669"/>
    <property type="project" value="TreeGrafter"/>
</dbReference>
<name>A0A8K0JW63_LADFU</name>
<comment type="subcellular location">
    <subcellularLocation>
        <location evidence="1">Membrane</location>
        <topology evidence="1">Multi-pass membrane protein</topology>
    </subcellularLocation>
</comment>
<gene>
    <name evidence="7" type="ORF">J437_LFUL001178</name>
</gene>
<keyword evidence="4 5" id="KW-0472">Membrane</keyword>
<keyword evidence="8" id="KW-1185">Reference proteome</keyword>
<dbReference type="InterPro" id="IPR050382">
    <property type="entry name" value="MFS_Na/Anion_cotransporter"/>
</dbReference>
<dbReference type="Pfam" id="PF07690">
    <property type="entry name" value="MFS_1"/>
    <property type="match status" value="2"/>
</dbReference>